<evidence type="ECO:0000313" key="2">
    <source>
        <dbReference type="EMBL" id="TWW68228.1"/>
    </source>
</evidence>
<dbReference type="PANTHER" id="PTHR19446">
    <property type="entry name" value="REVERSE TRANSCRIPTASES"/>
    <property type="match status" value="1"/>
</dbReference>
<dbReference type="AlphaFoldDB" id="A0A5C6NNE8"/>
<evidence type="ECO:0000313" key="3">
    <source>
        <dbReference type="Proteomes" id="UP000324091"/>
    </source>
</evidence>
<keyword evidence="3" id="KW-1185">Reference proteome</keyword>
<sequence>MACLKGGKVKQFTGAVANTSEIVLVTVPGQIEEEPGPEPPHSARNLQAAPVVPQSGKSEQRWVKWPAANNKEWLQLDEDIDKFMETTVRGKACEKGIARPNRWELKISQLRQELKTLKRQFRAAREEERDALSELRQILRRKLITLRRAEWHRRKGKERAKKRKAFITNPFSFTKRLLGQKKSGNLTCPVEEINHHLNITFSDPLREQDLGPCEALVKQPEPVVQFNTTEPTLKEVKEAVMAARSSSSPGPSGVPYRVYRQCPNSLCHSGRS</sequence>
<reference evidence="2 3" key="1">
    <citation type="submission" date="2019-04" db="EMBL/GenBank/DDBJ databases">
        <title>Chromosome genome assembly for Takifugu flavidus.</title>
        <authorList>
            <person name="Xiao S."/>
        </authorList>
    </citation>
    <scope>NUCLEOTIDE SEQUENCE [LARGE SCALE GENOMIC DNA]</scope>
    <source>
        <strain evidence="2">HTHZ2018</strain>
        <tissue evidence="2">Muscle</tissue>
    </source>
</reference>
<comment type="caution">
    <text evidence="2">The sequence shown here is derived from an EMBL/GenBank/DDBJ whole genome shotgun (WGS) entry which is preliminary data.</text>
</comment>
<protein>
    <submittedName>
        <fullName evidence="2">Uncharacterized protein</fullName>
    </submittedName>
</protein>
<gene>
    <name evidence="2" type="ORF">D4764_19G0000260</name>
</gene>
<feature type="coiled-coil region" evidence="1">
    <location>
        <begin position="107"/>
        <end position="134"/>
    </location>
</feature>
<name>A0A5C6NNE8_9TELE</name>
<dbReference type="Proteomes" id="UP000324091">
    <property type="component" value="Chromosome 19"/>
</dbReference>
<accession>A0A5C6NNE8</accession>
<organism evidence="2 3">
    <name type="scientific">Takifugu flavidus</name>
    <name type="common">sansaifugu</name>
    <dbReference type="NCBI Taxonomy" id="433684"/>
    <lineage>
        <taxon>Eukaryota</taxon>
        <taxon>Metazoa</taxon>
        <taxon>Chordata</taxon>
        <taxon>Craniata</taxon>
        <taxon>Vertebrata</taxon>
        <taxon>Euteleostomi</taxon>
        <taxon>Actinopterygii</taxon>
        <taxon>Neopterygii</taxon>
        <taxon>Teleostei</taxon>
        <taxon>Neoteleostei</taxon>
        <taxon>Acanthomorphata</taxon>
        <taxon>Eupercaria</taxon>
        <taxon>Tetraodontiformes</taxon>
        <taxon>Tetradontoidea</taxon>
        <taxon>Tetraodontidae</taxon>
        <taxon>Takifugu</taxon>
    </lineage>
</organism>
<keyword evidence="1" id="KW-0175">Coiled coil</keyword>
<proteinExistence type="predicted"/>
<dbReference type="EMBL" id="RHFK02000011">
    <property type="protein sequence ID" value="TWW68228.1"/>
    <property type="molecule type" value="Genomic_DNA"/>
</dbReference>
<evidence type="ECO:0000256" key="1">
    <source>
        <dbReference type="SAM" id="Coils"/>
    </source>
</evidence>